<feature type="signal peptide" evidence="2">
    <location>
        <begin position="1"/>
        <end position="18"/>
    </location>
</feature>
<keyword evidence="5" id="KW-1185">Reference proteome</keyword>
<keyword evidence="2" id="KW-0732">Signal</keyword>
<dbReference type="InterPro" id="IPR052252">
    <property type="entry name" value="CEMIP/CEMIP2"/>
</dbReference>
<dbReference type="PROSITE" id="PS51257">
    <property type="entry name" value="PROKAR_LIPOPROTEIN"/>
    <property type="match status" value="1"/>
</dbReference>
<name>A0ABT8SGH9_9BURK</name>
<evidence type="ECO:0000259" key="3">
    <source>
        <dbReference type="PROSITE" id="PS51484"/>
    </source>
</evidence>
<gene>
    <name evidence="4" type="ORF">Q2T77_37995</name>
</gene>
<dbReference type="Pfam" id="PF24606">
    <property type="entry name" value="CEMIP_beta-hel"/>
    <property type="match status" value="1"/>
</dbReference>
<protein>
    <submittedName>
        <fullName evidence="4">G8 domain-containing protein</fullName>
    </submittedName>
</protein>
<dbReference type="SMART" id="SM01225">
    <property type="entry name" value="G8"/>
    <property type="match status" value="1"/>
</dbReference>
<accession>A0ABT8SGH9</accession>
<reference evidence="4" key="1">
    <citation type="submission" date="2023-06" db="EMBL/GenBank/DDBJ databases">
        <authorList>
            <person name="Jiang Y."/>
            <person name="Liu Q."/>
        </authorList>
    </citation>
    <scope>NUCLEOTIDE SEQUENCE</scope>
    <source>
        <strain evidence="4">CGMCC 1.12090</strain>
    </source>
</reference>
<organism evidence="4 5">
    <name type="scientific">Variovorax ginsengisoli</name>
    <dbReference type="NCBI Taxonomy" id="363844"/>
    <lineage>
        <taxon>Bacteria</taxon>
        <taxon>Pseudomonadati</taxon>
        <taxon>Pseudomonadota</taxon>
        <taxon>Betaproteobacteria</taxon>
        <taxon>Burkholderiales</taxon>
        <taxon>Comamonadaceae</taxon>
        <taxon>Variovorax</taxon>
    </lineage>
</organism>
<dbReference type="PANTHER" id="PTHR15535">
    <property type="entry name" value="TRANSMEMBRANE PROTEIN 2-RELATED"/>
    <property type="match status" value="1"/>
</dbReference>
<dbReference type="RefSeq" id="WP_301816441.1">
    <property type="nucleotide sequence ID" value="NZ_JAUJZH010000058.1"/>
</dbReference>
<evidence type="ECO:0000313" key="5">
    <source>
        <dbReference type="Proteomes" id="UP001169027"/>
    </source>
</evidence>
<feature type="domain" description="G8" evidence="3">
    <location>
        <begin position="70"/>
        <end position="210"/>
    </location>
</feature>
<evidence type="ECO:0000256" key="2">
    <source>
        <dbReference type="SAM" id="SignalP"/>
    </source>
</evidence>
<dbReference type="InterPro" id="IPR055401">
    <property type="entry name" value="CEMIP_beta-hel_dom"/>
</dbReference>
<dbReference type="PROSITE" id="PS51484">
    <property type="entry name" value="G8"/>
    <property type="match status" value="1"/>
</dbReference>
<comment type="caution">
    <text evidence="4">The sequence shown here is derived from an EMBL/GenBank/DDBJ whole genome shotgun (WGS) entry which is preliminary data.</text>
</comment>
<dbReference type="InterPro" id="IPR019316">
    <property type="entry name" value="G8_domain"/>
</dbReference>
<proteinExistence type="predicted"/>
<feature type="chain" id="PRO_5045723418" evidence="2">
    <location>
        <begin position="19"/>
        <end position="1362"/>
    </location>
</feature>
<dbReference type="EMBL" id="JAUKVY010000058">
    <property type="protein sequence ID" value="MDO1538033.1"/>
    <property type="molecule type" value="Genomic_DNA"/>
</dbReference>
<dbReference type="Proteomes" id="UP001169027">
    <property type="component" value="Unassembled WGS sequence"/>
</dbReference>
<dbReference type="PANTHER" id="PTHR15535:SF17">
    <property type="entry name" value="TRANSMEMBRANE PROTEIN"/>
    <property type="match status" value="1"/>
</dbReference>
<evidence type="ECO:0000256" key="1">
    <source>
        <dbReference type="ARBA" id="ARBA00023180"/>
    </source>
</evidence>
<keyword evidence="1" id="KW-0325">Glycoprotein</keyword>
<dbReference type="Pfam" id="PF10162">
    <property type="entry name" value="G8"/>
    <property type="match status" value="1"/>
</dbReference>
<sequence length="1362" mass="143102">MSSPAVRGGLLAALMALAGCGGGSSGLPLLAVAADGVAAPCAAAFDGVGASGAKALSLSKDDGPVVALSSCKFDDARNVTIGGDGGCGPRVVIDQSFTDKNKNALGKITIAAGGKLAVPNVIPGGTLEVETAGILVNGLLSVGTSTCPVGGPSDPAGRVKVTFTGSQIPSDPAIDSGSDKGIEVRNGGILRLYGAKGVAPRGVNWTHLSQPAGPARYQRTDQGIGAPVAERGERRLYLAADVRKGDGGGWQPGDWIVVASTSFSPFESEFVQIAAVEASGSGSLVTLAQPLRHYHFGGADPGLPSESNYGAGAGTNYGVDERSEVGLISRSISFSASTPAVADPATPEDQNAHWGGEIRILAGFAEASVQGVELEKFGKARLGSYPVHFHMTGQAGPHLVDSNSIHHSFNKCVTVHMSQGVAISNNVCARALGHLFYQELAQEQGGSFIGNLGIGAMSHHFGIDQAKVPKTDDGLVQNWWEGDNLVKVAGREYDSLNVPNTDSQSNPMHGSCYKADPGVPGALTFAQEAPCPPGDKTLMYVEQSSGFWIGNPGTRIEGNSIAGCQGTGKAYWYVPPAAGNQRFEALGSFLNNRAHGCFDGLFGEEELPVKSGQMFPTTDGTPAGQNLISHFKGFTATRIRNRGVWVRPMWNAVETGRFATNRESVTLVSSGGPDGNGPGVWSLLKDSVMVGISTNNVDRWGPCPPTAANGFGCVDRNPLANEIMDKGYPSPAWNMAGYMIYDGPVRVIRNHFVNFRKDNAELLRLLTADDGAALGKFKWAAQPGLNLPAYTSYEGDAALGWFQSNQSAYPTATVVKALSFENVDLRHQIYTERVNVNTFKDGDKNTAVIDLDGSLTGLQVVDANGVRIHDEYPISLNNLPFNRTGNAVDECLATGTQDEQYEGRATSMISPGNMASLEFEALYPRPETWQDMEFVKDSPDAGEHQRMVLQSRNGLGVWEPKVASGTGYTVRTAPTTDSGHKANPAATGMPATVRVGLTDAVKSDMGNKPFHVRVGICYSNAQGTSPSVPPNGAFTITRGYKSWGGNGTTYNDPGVRRSFNRLSGLYDGQNCFNLDQQNPVLNFAVNGKGCPAEGVILRPDTGCGGLQEATDLDSRPVCIFPRKSLTSVPTLAGLTNPANGQPATNLDGTPAFDKYYFDSATGMLFFYVVQDSPNAKGVAPVGSCSGKPGDDPACPGADELDTYFPCPAQGCTNYSVVVNDTSYTPGPSTCDARAGGTLYGANGYTLPEPVITNRLGHVGQSGPSSVVNAVPTSTVKFNQTFRRWDAVPAASCPINQPPARSVPVASVDAKRGTALAQVAQWLRDSLEPAGPSASRWSKEWFSARRSPIPDIGAMSQICSASS</sequence>
<evidence type="ECO:0000313" key="4">
    <source>
        <dbReference type="EMBL" id="MDO1538033.1"/>
    </source>
</evidence>